<sequence length="267" mass="29045">MASEQYSHGHHASVVGAHAVRTAADSAAYLLPYLEPGMTLLDVGCGPGSITADLANLVDPGPVTGLDQSEDVVAQARKLAAARGLDNAEFAAGNVYDLDFPDAAFDVVHAHQVLQHLADPVAALREMRRVTRPGGIVAVRDADFHGMSWYPELPELSEWMDTYQRIARGNAAQPNAGRRLVSWILEAGFTEFVPSASNWLYATPERRAWFGDGWAQRVLHSAFAAQALERELTDQAGLARMAGGWRRWSQSPDGWFLIPSGEIIAWA</sequence>
<dbReference type="Pfam" id="PF13847">
    <property type="entry name" value="Methyltransf_31"/>
    <property type="match status" value="1"/>
</dbReference>
<keyword evidence="3" id="KW-1185">Reference proteome</keyword>
<proteinExistence type="predicted"/>
<dbReference type="InterPro" id="IPR025714">
    <property type="entry name" value="Methyltranfer_dom"/>
</dbReference>
<dbReference type="KEGG" id="asun:KG104_16040"/>
<name>A0A975S5F5_9MICC</name>
<dbReference type="GO" id="GO:0032259">
    <property type="term" value="P:methylation"/>
    <property type="evidence" value="ECO:0007669"/>
    <property type="project" value="UniProtKB-KW"/>
</dbReference>
<dbReference type="AlphaFoldDB" id="A0A975S5F5"/>
<evidence type="ECO:0000313" key="3">
    <source>
        <dbReference type="Proteomes" id="UP000680588"/>
    </source>
</evidence>
<evidence type="ECO:0000259" key="1">
    <source>
        <dbReference type="Pfam" id="PF13847"/>
    </source>
</evidence>
<accession>A0A975S5F5</accession>
<dbReference type="CDD" id="cd02440">
    <property type="entry name" value="AdoMet_MTases"/>
    <property type="match status" value="1"/>
</dbReference>
<dbReference type="SUPFAM" id="SSF53335">
    <property type="entry name" value="S-adenosyl-L-methionine-dependent methyltransferases"/>
    <property type="match status" value="1"/>
</dbReference>
<dbReference type="Gene3D" id="3.40.50.150">
    <property type="entry name" value="Vaccinia Virus protein VP39"/>
    <property type="match status" value="1"/>
</dbReference>
<dbReference type="GO" id="GO:0008168">
    <property type="term" value="F:methyltransferase activity"/>
    <property type="evidence" value="ECO:0007669"/>
    <property type="project" value="UniProtKB-KW"/>
</dbReference>
<protein>
    <submittedName>
        <fullName evidence="2">Class I SAM-dependent methyltransferase</fullName>
    </submittedName>
</protein>
<gene>
    <name evidence="2" type="ORF">KG104_16040</name>
</gene>
<keyword evidence="2" id="KW-0808">Transferase</keyword>
<dbReference type="PANTHER" id="PTHR43591">
    <property type="entry name" value="METHYLTRANSFERASE"/>
    <property type="match status" value="1"/>
</dbReference>
<feature type="domain" description="Methyltransferase" evidence="1">
    <location>
        <begin position="35"/>
        <end position="171"/>
    </location>
</feature>
<dbReference type="InterPro" id="IPR029063">
    <property type="entry name" value="SAM-dependent_MTases_sf"/>
</dbReference>
<dbReference type="RefSeq" id="WP_207347718.1">
    <property type="nucleotide sequence ID" value="NZ_CP076456.1"/>
</dbReference>
<dbReference type="PANTHER" id="PTHR43591:SF24">
    <property type="entry name" value="2-METHOXY-6-POLYPRENYL-1,4-BENZOQUINOL METHYLASE, MITOCHONDRIAL"/>
    <property type="match status" value="1"/>
</dbReference>
<keyword evidence="2" id="KW-0489">Methyltransferase</keyword>
<dbReference type="EMBL" id="CP076456">
    <property type="protein sequence ID" value="QWQ35937.1"/>
    <property type="molecule type" value="Genomic_DNA"/>
</dbReference>
<organism evidence="2 3">
    <name type="scientific">Arthrobacter sunyaminii</name>
    <dbReference type="NCBI Taxonomy" id="2816859"/>
    <lineage>
        <taxon>Bacteria</taxon>
        <taxon>Bacillati</taxon>
        <taxon>Actinomycetota</taxon>
        <taxon>Actinomycetes</taxon>
        <taxon>Micrococcales</taxon>
        <taxon>Micrococcaceae</taxon>
        <taxon>Arthrobacter</taxon>
    </lineage>
</organism>
<reference evidence="2" key="1">
    <citation type="submission" date="2021-06" db="EMBL/GenBank/DDBJ databases">
        <title>Novel species in genus Arthrobacter.</title>
        <authorList>
            <person name="Zhang G."/>
        </authorList>
    </citation>
    <scope>NUCLEOTIDE SEQUENCE</scope>
    <source>
        <strain evidence="2">Zg-ZUI122</strain>
    </source>
</reference>
<evidence type="ECO:0000313" key="2">
    <source>
        <dbReference type="EMBL" id="QWQ35937.1"/>
    </source>
</evidence>
<dbReference type="Proteomes" id="UP000680588">
    <property type="component" value="Chromosome"/>
</dbReference>